<organism evidence="2 3">
    <name type="scientific">Cuscuta campestris</name>
    <dbReference type="NCBI Taxonomy" id="132261"/>
    <lineage>
        <taxon>Eukaryota</taxon>
        <taxon>Viridiplantae</taxon>
        <taxon>Streptophyta</taxon>
        <taxon>Embryophyta</taxon>
        <taxon>Tracheophyta</taxon>
        <taxon>Spermatophyta</taxon>
        <taxon>Magnoliopsida</taxon>
        <taxon>eudicotyledons</taxon>
        <taxon>Gunneridae</taxon>
        <taxon>Pentapetalae</taxon>
        <taxon>asterids</taxon>
        <taxon>lamiids</taxon>
        <taxon>Solanales</taxon>
        <taxon>Convolvulaceae</taxon>
        <taxon>Cuscuteae</taxon>
        <taxon>Cuscuta</taxon>
        <taxon>Cuscuta subgen. Grammica</taxon>
        <taxon>Cuscuta sect. Cleistogrammica</taxon>
    </lineage>
</organism>
<proteinExistence type="predicted"/>
<feature type="region of interest" description="Disordered" evidence="1">
    <location>
        <begin position="50"/>
        <end position="89"/>
    </location>
</feature>
<name>A0A484MFA2_9ASTE</name>
<dbReference type="OrthoDB" id="1298874at2759"/>
<dbReference type="InterPro" id="IPR032567">
    <property type="entry name" value="RTL1-rel"/>
</dbReference>
<protein>
    <recommendedName>
        <fullName evidence="4">Retrotransposon gag domain-containing protein</fullName>
    </recommendedName>
</protein>
<gene>
    <name evidence="2" type="ORF">CCAM_LOCUS29256</name>
</gene>
<evidence type="ECO:0000256" key="1">
    <source>
        <dbReference type="SAM" id="MobiDB-lite"/>
    </source>
</evidence>
<dbReference type="PANTHER" id="PTHR15503">
    <property type="entry name" value="LDOC1 RELATED"/>
    <property type="match status" value="1"/>
</dbReference>
<accession>A0A484MFA2</accession>
<keyword evidence="3" id="KW-1185">Reference proteome</keyword>
<evidence type="ECO:0000313" key="2">
    <source>
        <dbReference type="EMBL" id="VFQ87480.1"/>
    </source>
</evidence>
<reference evidence="2 3" key="1">
    <citation type="submission" date="2018-04" db="EMBL/GenBank/DDBJ databases">
        <authorList>
            <person name="Vogel A."/>
        </authorList>
    </citation>
    <scope>NUCLEOTIDE SEQUENCE [LARGE SCALE GENOMIC DNA]</scope>
</reference>
<evidence type="ECO:0008006" key="4">
    <source>
        <dbReference type="Google" id="ProtNLM"/>
    </source>
</evidence>
<dbReference type="Proteomes" id="UP000595140">
    <property type="component" value="Unassembled WGS sequence"/>
</dbReference>
<dbReference type="EMBL" id="OOIL02003368">
    <property type="protein sequence ID" value="VFQ87480.1"/>
    <property type="molecule type" value="Genomic_DNA"/>
</dbReference>
<dbReference type="CDD" id="cd00303">
    <property type="entry name" value="retropepsin_like"/>
    <property type="match status" value="1"/>
</dbReference>
<dbReference type="PANTHER" id="PTHR15503:SF22">
    <property type="entry name" value="TRANSPOSON TY3-I GAG POLYPROTEIN"/>
    <property type="match status" value="1"/>
</dbReference>
<dbReference type="AlphaFoldDB" id="A0A484MFA2"/>
<evidence type="ECO:0000313" key="3">
    <source>
        <dbReference type="Proteomes" id="UP000595140"/>
    </source>
</evidence>
<sequence>MSAEDVITLSRDQRDDRIDDLQHTVHQMQHDLESKFARLEALVLVNRPPLLPPPTGQTPIGNNVHPPFGESPSSSHGSLPKPKLDAPKTDGSDPLRWLYKVQEYFSFYETSHAERLRRVTLMLEGTAADWYRWRRKAKLRQTGSVMEYQAEFECILQHVSGAPEANLVSLFHLGLKPHLLHKIVLLTPESLADSFALARELEAKHMALVQSVSPRQGSSVSGGLSKPSPATPFVWPLSSVPLTDAKPSFATPIRRLTRAEKLEKDAKGLCYNCDQRWTKGHRCGRVLFLIGDDDDAPDSVDEEEGAEPCEPCVIADISSLQSLTGTLTLRSLRLAGMIHTTTLEVLIDGGSTHNFIHPRLVAKVPLPITHVPPFRVYVGNGDYLVCDT</sequence>